<evidence type="ECO:0000256" key="2">
    <source>
        <dbReference type="ARBA" id="ARBA00022692"/>
    </source>
</evidence>
<feature type="transmembrane region" description="Helical" evidence="5">
    <location>
        <begin position="265"/>
        <end position="284"/>
    </location>
</feature>
<evidence type="ECO:0000256" key="5">
    <source>
        <dbReference type="SAM" id="Phobius"/>
    </source>
</evidence>
<feature type="transmembrane region" description="Helical" evidence="5">
    <location>
        <begin position="232"/>
        <end position="253"/>
    </location>
</feature>
<feature type="transmembrane region" description="Helical" evidence="5">
    <location>
        <begin position="352"/>
        <end position="371"/>
    </location>
</feature>
<keyword evidence="4 5" id="KW-0472">Membrane</keyword>
<dbReference type="InterPro" id="IPR011701">
    <property type="entry name" value="MFS"/>
</dbReference>
<evidence type="ECO:0000256" key="1">
    <source>
        <dbReference type="ARBA" id="ARBA00004141"/>
    </source>
</evidence>
<dbReference type="GO" id="GO:0016020">
    <property type="term" value="C:membrane"/>
    <property type="evidence" value="ECO:0007669"/>
    <property type="project" value="UniProtKB-SubCell"/>
</dbReference>
<dbReference type="PROSITE" id="PS50850">
    <property type="entry name" value="MFS"/>
    <property type="match status" value="1"/>
</dbReference>
<gene>
    <name evidence="7" type="ORF">XBP1_990014</name>
</gene>
<dbReference type="SUPFAM" id="SSF103473">
    <property type="entry name" value="MFS general substrate transporter"/>
    <property type="match status" value="1"/>
</dbReference>
<evidence type="ECO:0000256" key="4">
    <source>
        <dbReference type="ARBA" id="ARBA00023136"/>
    </source>
</evidence>
<evidence type="ECO:0000313" key="8">
    <source>
        <dbReference type="Proteomes" id="UP000028511"/>
    </source>
</evidence>
<dbReference type="RefSeq" id="WP_051862922.1">
    <property type="nucleotide sequence ID" value="NZ_CAWLWN010000091.1"/>
</dbReference>
<feature type="transmembrane region" description="Helical" evidence="5">
    <location>
        <begin position="193"/>
        <end position="212"/>
    </location>
</feature>
<evidence type="ECO:0000259" key="6">
    <source>
        <dbReference type="PROSITE" id="PS50850"/>
    </source>
</evidence>
<feature type="transmembrane region" description="Helical" evidence="5">
    <location>
        <begin position="290"/>
        <end position="310"/>
    </location>
</feature>
<feature type="domain" description="Major facilitator superfamily (MFS) profile" evidence="6">
    <location>
        <begin position="3"/>
        <end position="374"/>
    </location>
</feature>
<organism evidence="7 8">
    <name type="scientific">Xenorhabdus bovienii str. puntauvense</name>
    <dbReference type="NCBI Taxonomy" id="1398201"/>
    <lineage>
        <taxon>Bacteria</taxon>
        <taxon>Pseudomonadati</taxon>
        <taxon>Pseudomonadota</taxon>
        <taxon>Gammaproteobacteria</taxon>
        <taxon>Enterobacterales</taxon>
        <taxon>Morganellaceae</taxon>
        <taxon>Xenorhabdus</taxon>
    </lineage>
</organism>
<comment type="subcellular location">
    <subcellularLocation>
        <location evidence="1">Membrane</location>
        <topology evidence="1">Multi-pass membrane protein</topology>
    </subcellularLocation>
</comment>
<sequence length="374" mass="39619">MNNVISTRVVFLAAGMGIAAWAPLIPLVKADLNIDAGELGFLLLFLGFGSIVSMPITGFLTTLFGCRKVIISSGIFAIVSLPILILAPNVTQLGFMLFIFGASIGTVDVAMNIQAVEVEKNTNRNLMSGFHGFFSLGGIFGAAGVSILLYLNFSALAACLIISFILSVLFLFSFSGLISRHKNHGDSDSKKIVFPRGIIIVASLLCFLMGIIEGSVIDWSGVFLVSERNIDISFSGFGYAAFAAAMTIGRFMGDRVISKIGRGKVFFAGTLSIFIGFLIVVNVGTLNLSMIGFFFIGLGSSNIVPILCSISGTQKVMLPSHAVASIVTFGYFGIMIGPALIGFIAQSSGLETAFYILAIGALIMVANTKLIKKH</sequence>
<feature type="transmembrane region" description="Helical" evidence="5">
    <location>
        <begin position="125"/>
        <end position="147"/>
    </location>
</feature>
<feature type="transmembrane region" description="Helical" evidence="5">
    <location>
        <begin position="153"/>
        <end position="172"/>
    </location>
</feature>
<evidence type="ECO:0000313" key="7">
    <source>
        <dbReference type="EMBL" id="CDG99474.1"/>
    </source>
</evidence>
<protein>
    <submittedName>
        <fullName evidence="7">Putative membrane protein</fullName>
    </submittedName>
</protein>
<name>A0A077NKY2_XENBV</name>
<dbReference type="PANTHER" id="PTHR23514:SF13">
    <property type="entry name" value="INNER MEMBRANE PROTEIN YBJJ"/>
    <property type="match status" value="1"/>
</dbReference>
<dbReference type="Pfam" id="PF07690">
    <property type="entry name" value="MFS_1"/>
    <property type="match status" value="1"/>
</dbReference>
<feature type="transmembrane region" description="Helical" evidence="5">
    <location>
        <begin position="69"/>
        <end position="87"/>
    </location>
</feature>
<dbReference type="Proteomes" id="UP000028511">
    <property type="component" value="Unassembled WGS sequence"/>
</dbReference>
<reference evidence="7" key="1">
    <citation type="submission" date="2013-07" db="EMBL/GenBank/DDBJ databases">
        <title>Sub-species coevolution in mutualistic symbiosis.</title>
        <authorList>
            <person name="Murfin K."/>
            <person name="Klassen J."/>
            <person name="Lee M."/>
            <person name="Forst S."/>
            <person name="Stock P."/>
            <person name="Goodrich-Blair H."/>
        </authorList>
    </citation>
    <scope>NUCLEOTIDE SEQUENCE [LARGE SCALE GENOMIC DNA]</scope>
    <source>
        <strain evidence="7">Puntauvense</strain>
    </source>
</reference>
<keyword evidence="2 5" id="KW-0812">Transmembrane</keyword>
<dbReference type="HOGENOM" id="CLU_035309_1_0_6"/>
<dbReference type="InterPro" id="IPR020846">
    <property type="entry name" value="MFS_dom"/>
</dbReference>
<dbReference type="GO" id="GO:0022857">
    <property type="term" value="F:transmembrane transporter activity"/>
    <property type="evidence" value="ECO:0007669"/>
    <property type="project" value="InterPro"/>
</dbReference>
<dbReference type="PANTHER" id="PTHR23514">
    <property type="entry name" value="BYPASS OF STOP CODON PROTEIN 6"/>
    <property type="match status" value="1"/>
</dbReference>
<dbReference type="InterPro" id="IPR036259">
    <property type="entry name" value="MFS_trans_sf"/>
</dbReference>
<dbReference type="CDD" id="cd17393">
    <property type="entry name" value="MFS_MosC_like"/>
    <property type="match status" value="1"/>
</dbReference>
<feature type="transmembrane region" description="Helical" evidence="5">
    <location>
        <begin position="9"/>
        <end position="28"/>
    </location>
</feature>
<feature type="transmembrane region" description="Helical" evidence="5">
    <location>
        <begin position="93"/>
        <end position="113"/>
    </location>
</feature>
<dbReference type="Gene3D" id="1.20.1250.20">
    <property type="entry name" value="MFS general substrate transporter like domains"/>
    <property type="match status" value="2"/>
</dbReference>
<dbReference type="InterPro" id="IPR051788">
    <property type="entry name" value="MFS_Transporter"/>
</dbReference>
<comment type="caution">
    <text evidence="7">The sequence shown here is derived from an EMBL/GenBank/DDBJ whole genome shotgun (WGS) entry which is preliminary data.</text>
</comment>
<dbReference type="EMBL" id="CBSW010000308">
    <property type="protein sequence ID" value="CDG99474.1"/>
    <property type="molecule type" value="Genomic_DNA"/>
</dbReference>
<feature type="transmembrane region" description="Helical" evidence="5">
    <location>
        <begin position="40"/>
        <end position="62"/>
    </location>
</feature>
<feature type="transmembrane region" description="Helical" evidence="5">
    <location>
        <begin position="322"/>
        <end position="346"/>
    </location>
</feature>
<proteinExistence type="predicted"/>
<accession>A0A077NKY2</accession>
<dbReference type="AlphaFoldDB" id="A0A077NKY2"/>
<evidence type="ECO:0000256" key="3">
    <source>
        <dbReference type="ARBA" id="ARBA00022989"/>
    </source>
</evidence>
<keyword evidence="3 5" id="KW-1133">Transmembrane helix</keyword>